<keyword evidence="6" id="KW-1015">Disulfide bond</keyword>
<dbReference type="InterPro" id="IPR035992">
    <property type="entry name" value="Ricin_B-like_lectins"/>
</dbReference>
<gene>
    <name evidence="13" type="ORF">BCR36DRAFT_370624</name>
</gene>
<dbReference type="InterPro" id="IPR006558">
    <property type="entry name" value="LamG-like"/>
</dbReference>
<keyword evidence="7" id="KW-0326">Glycosidase</keyword>
<keyword evidence="5" id="KW-0378">Hydrolase</keyword>
<keyword evidence="14" id="KW-1185">Reference proteome</keyword>
<dbReference type="Gene3D" id="2.80.10.50">
    <property type="match status" value="2"/>
</dbReference>
<evidence type="ECO:0000256" key="4">
    <source>
        <dbReference type="ARBA" id="ARBA00022729"/>
    </source>
</evidence>
<evidence type="ECO:0000256" key="5">
    <source>
        <dbReference type="ARBA" id="ARBA00022801"/>
    </source>
</evidence>
<dbReference type="InterPro" id="IPR006101">
    <property type="entry name" value="Glyco_hydro_2"/>
</dbReference>
<proteinExistence type="inferred from homology"/>
<dbReference type="GO" id="GO:0005990">
    <property type="term" value="P:lactose catabolic process"/>
    <property type="evidence" value="ECO:0007669"/>
    <property type="project" value="TreeGrafter"/>
</dbReference>
<dbReference type="InterPro" id="IPR050347">
    <property type="entry name" value="Bact_Beta-galactosidase"/>
</dbReference>
<dbReference type="Pfam" id="PF02929">
    <property type="entry name" value="Bgal_small_N"/>
    <property type="match status" value="1"/>
</dbReference>
<dbReference type="STRING" id="1754191.A0A1Y1V8B9"/>
<accession>A0A1Y1V8B9</accession>
<evidence type="ECO:0000256" key="2">
    <source>
        <dbReference type="ARBA" id="ARBA00007401"/>
    </source>
</evidence>
<dbReference type="InterPro" id="IPR011013">
    <property type="entry name" value="Gal_mutarotase_sf_dom"/>
</dbReference>
<dbReference type="Pfam" id="PF02836">
    <property type="entry name" value="Glyco_hydro_2_C"/>
    <property type="match status" value="1"/>
</dbReference>
<dbReference type="InterPro" id="IPR006102">
    <property type="entry name" value="Ig-like_GH2"/>
</dbReference>
<dbReference type="Gene3D" id="2.60.40.10">
    <property type="entry name" value="Immunoglobulins"/>
    <property type="match status" value="2"/>
</dbReference>
<dbReference type="PRINTS" id="PR00132">
    <property type="entry name" value="GLHYDRLASE2"/>
</dbReference>
<dbReference type="InterPro" id="IPR017853">
    <property type="entry name" value="GH"/>
</dbReference>
<evidence type="ECO:0000256" key="8">
    <source>
        <dbReference type="ARBA" id="ARBA00032230"/>
    </source>
</evidence>
<evidence type="ECO:0000259" key="12">
    <source>
        <dbReference type="SMART" id="SM01038"/>
    </source>
</evidence>
<dbReference type="Gene3D" id="3.20.20.80">
    <property type="entry name" value="Glycosidases"/>
    <property type="match status" value="1"/>
</dbReference>
<dbReference type="SMART" id="SM00560">
    <property type="entry name" value="LamGL"/>
    <property type="match status" value="1"/>
</dbReference>
<feature type="domain" description="Ricin B lectin" evidence="10">
    <location>
        <begin position="1186"/>
        <end position="1320"/>
    </location>
</feature>
<evidence type="ECO:0000259" key="11">
    <source>
        <dbReference type="SMART" id="SM00560"/>
    </source>
</evidence>
<dbReference type="EMBL" id="MCFH01000023">
    <property type="protein sequence ID" value="ORX49600.1"/>
    <property type="molecule type" value="Genomic_DNA"/>
</dbReference>
<dbReference type="InterPro" id="IPR000772">
    <property type="entry name" value="Ricin_B_lectin"/>
</dbReference>
<dbReference type="Pfam" id="PF00703">
    <property type="entry name" value="Glyco_hydro_2"/>
    <property type="match status" value="1"/>
</dbReference>
<evidence type="ECO:0000256" key="3">
    <source>
        <dbReference type="ARBA" id="ARBA00012756"/>
    </source>
</evidence>
<dbReference type="Gene3D" id="2.60.120.260">
    <property type="entry name" value="Galactose-binding domain-like"/>
    <property type="match status" value="2"/>
</dbReference>
<dbReference type="InterPro" id="IPR036156">
    <property type="entry name" value="Beta-gal/glucu_dom_sf"/>
</dbReference>
<dbReference type="InterPro" id="IPR006103">
    <property type="entry name" value="Glyco_hydro_2_cat"/>
</dbReference>
<reference evidence="13 14" key="1">
    <citation type="submission" date="2016-08" db="EMBL/GenBank/DDBJ databases">
        <title>Genomes of anaerobic fungi encode conserved fungal cellulosomes for biomass hydrolysis.</title>
        <authorList>
            <consortium name="DOE Joint Genome Institute"/>
            <person name="Haitjema C.H."/>
            <person name="Gilmore S.P."/>
            <person name="Henske J.K."/>
            <person name="Solomon K.V."/>
            <person name="De Groot R."/>
            <person name="Kuo A."/>
            <person name="Mondo S.J."/>
            <person name="Salamov A.A."/>
            <person name="Labutti K."/>
            <person name="Zhao Z."/>
            <person name="Chiniquy J."/>
            <person name="Barry K."/>
            <person name="Brewer H.M."/>
            <person name="Purvine S.O."/>
            <person name="Wright A.T."/>
            <person name="Boxma B."/>
            <person name="Van Alen T."/>
            <person name="Hackstein J.H."/>
            <person name="Baker S.E."/>
            <person name="Grigoriev I.V."/>
            <person name="O'Malley M.A."/>
        </authorList>
    </citation>
    <scope>NUCLEOTIDE SEQUENCE [LARGE SCALE GENOMIC DNA]</scope>
    <source>
        <strain evidence="14">finn</strain>
    </source>
</reference>
<dbReference type="InterPro" id="IPR004199">
    <property type="entry name" value="B-gal_small/dom_5"/>
</dbReference>
<dbReference type="InterPro" id="IPR013320">
    <property type="entry name" value="ConA-like_dom_sf"/>
</dbReference>
<dbReference type="GO" id="GO:0004565">
    <property type="term" value="F:beta-galactosidase activity"/>
    <property type="evidence" value="ECO:0007669"/>
    <property type="project" value="UniProtKB-EC"/>
</dbReference>
<dbReference type="Pfam" id="PF13385">
    <property type="entry name" value="Laminin_G_3"/>
    <property type="match status" value="1"/>
</dbReference>
<dbReference type="SUPFAM" id="SSF49303">
    <property type="entry name" value="beta-Galactosidase/glucuronidase domain"/>
    <property type="match status" value="2"/>
</dbReference>
<comment type="catalytic activity">
    <reaction evidence="1">
        <text>Hydrolysis of terminal non-reducing beta-D-galactose residues in beta-D-galactosides.</text>
        <dbReference type="EC" id="3.2.1.23"/>
    </reaction>
</comment>
<dbReference type="SUPFAM" id="SSF50370">
    <property type="entry name" value="Ricin B-like lectins"/>
    <property type="match status" value="1"/>
</dbReference>
<dbReference type="Gene3D" id="2.70.98.10">
    <property type="match status" value="1"/>
</dbReference>
<keyword evidence="4" id="KW-0732">Signal</keyword>
<dbReference type="GO" id="GO:0030246">
    <property type="term" value="F:carbohydrate binding"/>
    <property type="evidence" value="ECO:0007669"/>
    <property type="project" value="InterPro"/>
</dbReference>
<reference evidence="13 14" key="2">
    <citation type="submission" date="2016-08" db="EMBL/GenBank/DDBJ databases">
        <title>Pervasive Adenine N6-methylation of Active Genes in Fungi.</title>
        <authorList>
            <consortium name="DOE Joint Genome Institute"/>
            <person name="Mondo S.J."/>
            <person name="Dannebaum R.O."/>
            <person name="Kuo R.C."/>
            <person name="Labutti K."/>
            <person name="Haridas S."/>
            <person name="Kuo A."/>
            <person name="Salamov A."/>
            <person name="Ahrendt S.R."/>
            <person name="Lipzen A."/>
            <person name="Sullivan W."/>
            <person name="Andreopoulos W.B."/>
            <person name="Clum A."/>
            <person name="Lindquist E."/>
            <person name="Daum C."/>
            <person name="Ramamoorthy G.K."/>
            <person name="Gryganskyi A."/>
            <person name="Culley D."/>
            <person name="Magnuson J.K."/>
            <person name="James T.Y."/>
            <person name="O'Malley M.A."/>
            <person name="Stajich J.E."/>
            <person name="Spatafora J.W."/>
            <person name="Visel A."/>
            <person name="Grigoriev I.V."/>
        </authorList>
    </citation>
    <scope>NUCLEOTIDE SEQUENCE [LARGE SCALE GENOMIC DNA]</scope>
    <source>
        <strain evidence="14">finn</strain>
    </source>
</reference>
<dbReference type="EC" id="3.2.1.23" evidence="3"/>
<sequence>MKIYKNFNFVKVSIGTLIPVLVNAIGVSFTGNEWTGKNGAEDIFAINREAASSVNSVWDYNAREQSDYLQMLTGKNENWDLVVEQNSNKAQTHINSGCLKPDYKPSSSWKTVQLPKSWTCQGFDFSIYTNIGQPWQSNYDTDVPVPQAPTNTILFSCQWENTLAVEVHKFCDGTWFEDQDMIYDGGIFRDVFLVSAPAVQIRDYTIITDLDNSYSTANLEIAMEIRNLSDSTKSGWSIIAEAYDEIGNHILNRVSVQLGGLASGKDSNSVIKTTVKSPKLWSAETPNIYALVLQLIDENGNVQEILSTQLGFRKIGFTRAEVDRSYSVTTKSWQPITINGKRLLLKGVNRHDTDPFNGKAIPQETMREDITLMKKNNINAIRTSHYSNDSYLYWLCNKYGMYVMGETNMESHALMDNNDAKALFYELGLDRTETAYKRLKNNPSIVAWSIGNEMAYTGNPNDAGGLFRDMIWYYKKNDSTRPVHSEGQGGGMGVDMSSNMYPSSDGIRGNAGKGKMPYVMCEYDHAMGNSVGALKEYWDAIRSADNMLGGFIWDWVDQSRAVPIKTVDGIIILNLMQKRIFTLMKLRESSMVMVNPQPELAEVKFQYQSFWFSADASQLDNQEVSVYNENNFLNINEFDVTWTLLKNGIAINSGKVKNANVAPLSKGTLKVPFEIPVNSLAGDEYYLDMSVRVKNGTDMLPEGTEIAYGQIVLVSKGMTAKYNKGSDSVSATENQNSYVLSVGSTKVDITYTVHCDGSVDVEFNVDATKAGLGNFLRVGSMMKLPEGFEKLSWYGNGPVETFNDRKTNGRMGVWESTVTDMFYPYMKADDCGNLTGLKWISVQSKKKSASILIVAEDLMRADHPYKLKPLKTTVLSIDYGSMGTGSATCGQATLDKYRLPSDRPYNWKFSIIPVSSASTGQEMTTLSAKIRSDGAVIQDKSSNGLIIPISGGAKLGHSNDGNYISGALTIPHHNKIDSALEGKNSFTIEINVVPSGVQQFNMFAGKGDHSFGFRTTTSSLDFFIFAGGEWRSLYHNMGVDSSSGWVDKKHQVAGIYDAENNMLRLYADGKMVDETKVNTNSGVEHSSYNLMLGACPETGRNSQAKFYEMRVYNKALTASELASQNTSSPKYASNSSNVLLWLDFDNLTEAEGSSYNDIGPTGNEPIEDDDSYDNPITVTSGIKDGWYYIKNTGSDKYLTVKDGKAANSQNVEVNSVKQKWLITNMDDDTITILSELGNYMLDVNGGSDKNGANIHIYDAYSGDPQKFILSETYQSNVYTIGTKVTYGEKVLDVENEGKSDGSNVCQWENGERSNQTWVFEFISGSNEYWILFIKIHNKSSRNKN</sequence>
<dbReference type="CDD" id="cd00161">
    <property type="entry name" value="beta-trefoil_Ricin-like"/>
    <property type="match status" value="1"/>
</dbReference>
<protein>
    <recommendedName>
        <fullName evidence="3">beta-galactosidase</fullName>
        <ecNumber evidence="3">3.2.1.23</ecNumber>
    </recommendedName>
    <alternativeName>
        <fullName evidence="8">Lactase</fullName>
    </alternativeName>
</protein>
<dbReference type="SUPFAM" id="SSF51445">
    <property type="entry name" value="(Trans)glycosidases"/>
    <property type="match status" value="1"/>
</dbReference>
<dbReference type="OrthoDB" id="408320at2759"/>
<evidence type="ECO:0000313" key="13">
    <source>
        <dbReference type="EMBL" id="ORX49600.1"/>
    </source>
</evidence>
<dbReference type="SUPFAM" id="SSF49785">
    <property type="entry name" value="Galactose-binding domain-like"/>
    <property type="match status" value="1"/>
</dbReference>
<dbReference type="InterPro" id="IPR014718">
    <property type="entry name" value="GH-type_carb-bd"/>
</dbReference>
<dbReference type="PANTHER" id="PTHR46323:SF2">
    <property type="entry name" value="BETA-GALACTOSIDASE"/>
    <property type="match status" value="1"/>
</dbReference>
<dbReference type="GO" id="GO:0009341">
    <property type="term" value="C:beta-galactosidase complex"/>
    <property type="evidence" value="ECO:0007669"/>
    <property type="project" value="InterPro"/>
</dbReference>
<name>A0A1Y1V8B9_9FUNG</name>
<dbReference type="InterPro" id="IPR013783">
    <property type="entry name" value="Ig-like_fold"/>
</dbReference>
<dbReference type="PANTHER" id="PTHR46323">
    <property type="entry name" value="BETA-GALACTOSIDASE"/>
    <property type="match status" value="1"/>
</dbReference>
<evidence type="ECO:0000313" key="14">
    <source>
        <dbReference type="Proteomes" id="UP000193719"/>
    </source>
</evidence>
<feature type="domain" description="LamG-like jellyroll fold" evidence="11">
    <location>
        <begin position="984"/>
        <end position="1119"/>
    </location>
</feature>
<evidence type="ECO:0000256" key="6">
    <source>
        <dbReference type="ARBA" id="ARBA00023157"/>
    </source>
</evidence>
<dbReference type="Proteomes" id="UP000193719">
    <property type="component" value="Unassembled WGS sequence"/>
</dbReference>
<comment type="caution">
    <text evidence="13">The sequence shown here is derived from an EMBL/GenBank/DDBJ whole genome shotgun (WGS) entry which is preliminary data.</text>
</comment>
<dbReference type="PROSITE" id="PS50231">
    <property type="entry name" value="RICIN_B_LECTIN"/>
    <property type="match status" value="1"/>
</dbReference>
<comment type="similarity">
    <text evidence="2">Belongs to the glycosyl hydrolase 2 family.</text>
</comment>
<dbReference type="InterPro" id="IPR008979">
    <property type="entry name" value="Galactose-bd-like_sf"/>
</dbReference>
<feature type="domain" description="Beta galactosidase small chain/" evidence="12">
    <location>
        <begin position="655"/>
        <end position="912"/>
    </location>
</feature>
<feature type="region of interest" description="Disordered" evidence="9">
    <location>
        <begin position="1153"/>
        <end position="1173"/>
    </location>
</feature>
<evidence type="ECO:0000256" key="9">
    <source>
        <dbReference type="SAM" id="MobiDB-lite"/>
    </source>
</evidence>
<dbReference type="InterPro" id="IPR032312">
    <property type="entry name" value="LacZ_4"/>
</dbReference>
<dbReference type="SUPFAM" id="SSF49899">
    <property type="entry name" value="Concanavalin A-like lectins/glucanases"/>
    <property type="match status" value="1"/>
</dbReference>
<dbReference type="Pfam" id="PF16353">
    <property type="entry name" value="LacZ_4"/>
    <property type="match status" value="1"/>
</dbReference>
<dbReference type="Pfam" id="PF14200">
    <property type="entry name" value="RicinB_lectin_2"/>
    <property type="match status" value="1"/>
</dbReference>
<dbReference type="SMART" id="SM01038">
    <property type="entry name" value="Bgal_small_N"/>
    <property type="match status" value="1"/>
</dbReference>
<dbReference type="SUPFAM" id="SSF74650">
    <property type="entry name" value="Galactose mutarotase-like"/>
    <property type="match status" value="1"/>
</dbReference>
<evidence type="ECO:0000256" key="1">
    <source>
        <dbReference type="ARBA" id="ARBA00001412"/>
    </source>
</evidence>
<evidence type="ECO:0000256" key="7">
    <source>
        <dbReference type="ARBA" id="ARBA00023295"/>
    </source>
</evidence>
<organism evidence="13 14">
    <name type="scientific">Piromyces finnis</name>
    <dbReference type="NCBI Taxonomy" id="1754191"/>
    <lineage>
        <taxon>Eukaryota</taxon>
        <taxon>Fungi</taxon>
        <taxon>Fungi incertae sedis</taxon>
        <taxon>Chytridiomycota</taxon>
        <taxon>Chytridiomycota incertae sedis</taxon>
        <taxon>Neocallimastigomycetes</taxon>
        <taxon>Neocallimastigales</taxon>
        <taxon>Neocallimastigaceae</taxon>
        <taxon>Piromyces</taxon>
    </lineage>
</organism>
<dbReference type="SMART" id="SM00458">
    <property type="entry name" value="RICIN"/>
    <property type="match status" value="1"/>
</dbReference>
<evidence type="ECO:0000259" key="10">
    <source>
        <dbReference type="SMART" id="SM00458"/>
    </source>
</evidence>
<dbReference type="Gene3D" id="2.60.120.200">
    <property type="match status" value="1"/>
</dbReference>